<evidence type="ECO:0000313" key="1">
    <source>
        <dbReference type="EMBL" id="CAH1591337.1"/>
    </source>
</evidence>
<gene>
    <name evidence="1" type="ORF">THF1A12_240016</name>
</gene>
<protein>
    <submittedName>
        <fullName evidence="1">Uncharacterized protein</fullName>
    </submittedName>
</protein>
<comment type="caution">
    <text evidence="1">The sequence shown here is derived from an EMBL/GenBank/DDBJ whole genome shotgun (WGS) entry which is preliminary data.</text>
</comment>
<accession>A0AAU9QPL9</accession>
<dbReference type="AlphaFoldDB" id="A0AAU9QPL9"/>
<sequence>MKHNASNFSPDVYLSTSYLISSTEHLVTQGEKNEGHATAWCGHRGTQCQLPSSSL</sequence>
<dbReference type="EMBL" id="CAKMUD010000077">
    <property type="protein sequence ID" value="CAH1591337.1"/>
    <property type="molecule type" value="Genomic_DNA"/>
</dbReference>
<name>A0AAU9QPL9_9VIBR</name>
<proteinExistence type="predicted"/>
<organism evidence="1 2">
    <name type="scientific">Vibrio jasicida</name>
    <dbReference type="NCBI Taxonomy" id="766224"/>
    <lineage>
        <taxon>Bacteria</taxon>
        <taxon>Pseudomonadati</taxon>
        <taxon>Pseudomonadota</taxon>
        <taxon>Gammaproteobacteria</taxon>
        <taxon>Vibrionales</taxon>
        <taxon>Vibrionaceae</taxon>
        <taxon>Vibrio</taxon>
    </lineage>
</organism>
<dbReference type="Proteomes" id="UP001295462">
    <property type="component" value="Unassembled WGS sequence"/>
</dbReference>
<reference evidence="1" key="1">
    <citation type="submission" date="2022-01" db="EMBL/GenBank/DDBJ databases">
        <authorList>
            <person name="Lagorce A."/>
        </authorList>
    </citation>
    <scope>NUCLEOTIDE SEQUENCE</scope>
    <source>
        <strain evidence="1">Th15_F1_A12</strain>
    </source>
</reference>
<evidence type="ECO:0000313" key="2">
    <source>
        <dbReference type="Proteomes" id="UP001295462"/>
    </source>
</evidence>